<keyword evidence="1" id="KW-1133">Transmembrane helix</keyword>
<reference evidence="2 3" key="1">
    <citation type="submission" date="2007-08" db="EMBL/GenBank/DDBJ databases">
        <title>Draft genome sequence of Clostridium leptum (DSM 753).</title>
        <authorList>
            <person name="Sudarsanam P."/>
            <person name="Ley R."/>
            <person name="Guruge J."/>
            <person name="Turnbaugh P.J."/>
            <person name="Mahowald M."/>
            <person name="Liep D."/>
            <person name="Gordon J."/>
        </authorList>
    </citation>
    <scope>NUCLEOTIDE SEQUENCE [LARGE SCALE GENOMIC DNA]</scope>
    <source>
        <strain evidence="2 3">DSM 753</strain>
    </source>
</reference>
<evidence type="ECO:0000313" key="3">
    <source>
        <dbReference type="Proteomes" id="UP000003490"/>
    </source>
</evidence>
<keyword evidence="1" id="KW-0472">Membrane</keyword>
<keyword evidence="1" id="KW-0812">Transmembrane</keyword>
<evidence type="ECO:0000313" key="2">
    <source>
        <dbReference type="EMBL" id="EDO59953.1"/>
    </source>
</evidence>
<organism evidence="2 3">
    <name type="scientific">[Clostridium] leptum DSM 753</name>
    <dbReference type="NCBI Taxonomy" id="428125"/>
    <lineage>
        <taxon>Bacteria</taxon>
        <taxon>Bacillati</taxon>
        <taxon>Bacillota</taxon>
        <taxon>Clostridia</taxon>
        <taxon>Eubacteriales</taxon>
        <taxon>Oscillospiraceae</taxon>
        <taxon>Oscillospiraceae incertae sedis</taxon>
    </lineage>
</organism>
<feature type="transmembrane region" description="Helical" evidence="1">
    <location>
        <begin position="57"/>
        <end position="76"/>
    </location>
</feature>
<accession>A7VW06</accession>
<comment type="caution">
    <text evidence="2">The sequence shown here is derived from an EMBL/GenBank/DDBJ whole genome shotgun (WGS) entry which is preliminary data.</text>
</comment>
<protein>
    <submittedName>
        <fullName evidence="2">Uncharacterized protein</fullName>
    </submittedName>
</protein>
<gene>
    <name evidence="2" type="ORF">CLOLEP_02770</name>
</gene>
<dbReference type="AlphaFoldDB" id="A7VW06"/>
<dbReference type="HOGENOM" id="CLU_2631920_0_0_9"/>
<name>A7VW06_9FIRM</name>
<sequence length="77" mass="9033">MEDWKINQMFSGEIWILFFQLKNPPTNCTIVQKNVKFVRCFVAWINAIIKQILKIQFCLFGLVIGIVLAVCQPRVFK</sequence>
<reference evidence="2 3" key="2">
    <citation type="submission" date="2007-08" db="EMBL/GenBank/DDBJ databases">
        <authorList>
            <person name="Fulton L."/>
            <person name="Clifton S."/>
            <person name="Fulton B."/>
            <person name="Xu J."/>
            <person name="Minx P."/>
            <person name="Pepin K.H."/>
            <person name="Johnson M."/>
            <person name="Thiruvilangam P."/>
            <person name="Bhonagiri V."/>
            <person name="Nash W.E."/>
            <person name="Wang C."/>
            <person name="Mardis E.R."/>
            <person name="Wilson R.K."/>
        </authorList>
    </citation>
    <scope>NUCLEOTIDE SEQUENCE [LARGE SCALE GENOMIC DNA]</scope>
    <source>
        <strain evidence="2 3">DSM 753</strain>
    </source>
</reference>
<proteinExistence type="predicted"/>
<dbReference type="EMBL" id="ABCB02000020">
    <property type="protein sequence ID" value="EDO59953.1"/>
    <property type="molecule type" value="Genomic_DNA"/>
</dbReference>
<evidence type="ECO:0000256" key="1">
    <source>
        <dbReference type="SAM" id="Phobius"/>
    </source>
</evidence>
<dbReference type="Proteomes" id="UP000003490">
    <property type="component" value="Unassembled WGS sequence"/>
</dbReference>